<comment type="similarity">
    <text evidence="1 7">Belongs to the Lgt family.</text>
</comment>
<gene>
    <name evidence="7 8" type="primary">lgt</name>
    <name evidence="8" type="ORF">COZ71_09020</name>
</gene>
<evidence type="ECO:0000256" key="6">
    <source>
        <dbReference type="ARBA" id="ARBA00023136"/>
    </source>
</evidence>
<reference evidence="9" key="1">
    <citation type="submission" date="2017-09" db="EMBL/GenBank/DDBJ databases">
        <title>Depth-based differentiation of microbial function through sediment-hosted aquifers and enrichment of novel symbionts in the deep terrestrial subsurface.</title>
        <authorList>
            <person name="Probst A.J."/>
            <person name="Ladd B."/>
            <person name="Jarett J.K."/>
            <person name="Geller-Mcgrath D.E."/>
            <person name="Sieber C.M.K."/>
            <person name="Emerson J.B."/>
            <person name="Anantharaman K."/>
            <person name="Thomas B.C."/>
            <person name="Malmstrom R."/>
            <person name="Stieglmeier M."/>
            <person name="Klingl A."/>
            <person name="Woyke T."/>
            <person name="Ryan C.M."/>
            <person name="Banfield J.F."/>
        </authorList>
    </citation>
    <scope>NUCLEOTIDE SEQUENCE [LARGE SCALE GENOMIC DNA]</scope>
</reference>
<protein>
    <recommendedName>
        <fullName evidence="7">Phosphatidylglycerol--prolipoprotein diacylglyceryl transferase</fullName>
        <ecNumber evidence="7">2.5.1.145</ecNumber>
    </recommendedName>
</protein>
<keyword evidence="3 7" id="KW-0808">Transferase</keyword>
<dbReference type="NCBIfam" id="TIGR00544">
    <property type="entry name" value="lgt"/>
    <property type="match status" value="1"/>
</dbReference>
<keyword evidence="5 7" id="KW-1133">Transmembrane helix</keyword>
<dbReference type="PANTHER" id="PTHR30589:SF0">
    <property type="entry name" value="PHOSPHATIDYLGLYCEROL--PROLIPOPROTEIN DIACYLGLYCERYL TRANSFERASE"/>
    <property type="match status" value="1"/>
</dbReference>
<dbReference type="EC" id="2.5.1.145" evidence="7"/>
<evidence type="ECO:0000256" key="2">
    <source>
        <dbReference type="ARBA" id="ARBA00022475"/>
    </source>
</evidence>
<evidence type="ECO:0000256" key="4">
    <source>
        <dbReference type="ARBA" id="ARBA00022692"/>
    </source>
</evidence>
<dbReference type="EMBL" id="PFIC01000252">
    <property type="protein sequence ID" value="PIX15929.1"/>
    <property type="molecule type" value="Genomic_DNA"/>
</dbReference>
<feature type="transmembrane region" description="Helical" evidence="7">
    <location>
        <begin position="227"/>
        <end position="250"/>
    </location>
</feature>
<feature type="binding site" evidence="7">
    <location>
        <position position="136"/>
    </location>
    <ligand>
        <name>a 1,2-diacyl-sn-glycero-3-phospho-(1'-sn-glycerol)</name>
        <dbReference type="ChEBI" id="CHEBI:64716"/>
    </ligand>
</feature>
<dbReference type="Proteomes" id="UP000229297">
    <property type="component" value="Unassembled WGS sequence"/>
</dbReference>
<comment type="function">
    <text evidence="7">Catalyzes the transfer of the diacylglyceryl group from phosphatidylglycerol to the sulfhydryl group of the N-terminal cysteine of a prolipoprotein, the first step in the formation of mature lipoproteins.</text>
</comment>
<evidence type="ECO:0000313" key="8">
    <source>
        <dbReference type="EMBL" id="PIX15929.1"/>
    </source>
</evidence>
<comment type="caution">
    <text evidence="8">The sequence shown here is derived from an EMBL/GenBank/DDBJ whole genome shotgun (WGS) entry which is preliminary data.</text>
</comment>
<evidence type="ECO:0000256" key="5">
    <source>
        <dbReference type="ARBA" id="ARBA00022989"/>
    </source>
</evidence>
<dbReference type="InterPro" id="IPR001640">
    <property type="entry name" value="Lgt"/>
</dbReference>
<dbReference type="HAMAP" id="MF_01147">
    <property type="entry name" value="Lgt"/>
    <property type="match status" value="1"/>
</dbReference>
<proteinExistence type="inferred from homology"/>
<evidence type="ECO:0000256" key="7">
    <source>
        <dbReference type="HAMAP-Rule" id="MF_01147"/>
    </source>
</evidence>
<feature type="transmembrane region" description="Helical" evidence="7">
    <location>
        <begin position="178"/>
        <end position="198"/>
    </location>
</feature>
<dbReference type="GO" id="GO:0042158">
    <property type="term" value="P:lipoprotein biosynthetic process"/>
    <property type="evidence" value="ECO:0007669"/>
    <property type="project" value="UniProtKB-UniRule"/>
</dbReference>
<organism evidence="8 9">
    <name type="scientific">Candidatus Desantisbacteria bacterium CG_4_8_14_3_um_filter_40_12</name>
    <dbReference type="NCBI Taxonomy" id="1974545"/>
    <lineage>
        <taxon>Bacteria</taxon>
        <taxon>Candidatus Desantisiibacteriota</taxon>
    </lineage>
</organism>
<dbReference type="AlphaFoldDB" id="A0A2M7J947"/>
<dbReference type="GO" id="GO:0008961">
    <property type="term" value="F:phosphatidylglycerol-prolipoprotein diacylglyceryl transferase activity"/>
    <property type="evidence" value="ECO:0007669"/>
    <property type="project" value="UniProtKB-UniRule"/>
</dbReference>
<comment type="pathway">
    <text evidence="7">Protein modification; lipoprotein biosynthesis (diacylglyceryl transfer).</text>
</comment>
<keyword evidence="6 7" id="KW-0472">Membrane</keyword>
<keyword evidence="4 7" id="KW-0812">Transmembrane</keyword>
<accession>A0A2M7J947</accession>
<dbReference type="PANTHER" id="PTHR30589">
    <property type="entry name" value="PROLIPOPROTEIN DIACYLGLYCERYL TRANSFERASE"/>
    <property type="match status" value="1"/>
</dbReference>
<dbReference type="Pfam" id="PF01790">
    <property type="entry name" value="LGT"/>
    <property type="match status" value="1"/>
</dbReference>
<keyword evidence="2 7" id="KW-1003">Cell membrane</keyword>
<name>A0A2M7J947_9BACT</name>
<evidence type="ECO:0000313" key="9">
    <source>
        <dbReference type="Proteomes" id="UP000229297"/>
    </source>
</evidence>
<keyword evidence="8" id="KW-0449">Lipoprotein</keyword>
<sequence>MQIQEKKMHPILFSIGHITIYSYGIMFATAFAIGIYLAQRKAACSGIDTKVIMDIGVYLLISSLVGARLFYVMDNLEWYIRHPVEIVFSRTGFVFYGGFIFAVITMLCYLRKYKLSVLKIADIFGPSVAIGEAIGRIGCFLHGCCYGHPTNLPFGVYFPEGAPATQFFGHIAVHPTQVYLSIAGIIIFIILTMVKPGFNGKICSLYLILHALFRFGIEYLRGDSASIFLGFNGAQLISVLIGICGVVLWIKAKKIGVDEDNICS</sequence>
<feature type="transmembrane region" description="Helical" evidence="7">
    <location>
        <begin position="20"/>
        <end position="39"/>
    </location>
</feature>
<feature type="transmembrane region" description="Helical" evidence="7">
    <location>
        <begin position="93"/>
        <end position="110"/>
    </location>
</feature>
<comment type="catalytic activity">
    <reaction evidence="7">
        <text>L-cysteinyl-[prolipoprotein] + a 1,2-diacyl-sn-glycero-3-phospho-(1'-sn-glycerol) = an S-1,2-diacyl-sn-glyceryl-L-cysteinyl-[prolipoprotein] + sn-glycerol 1-phosphate + H(+)</text>
        <dbReference type="Rhea" id="RHEA:56712"/>
        <dbReference type="Rhea" id="RHEA-COMP:14679"/>
        <dbReference type="Rhea" id="RHEA-COMP:14680"/>
        <dbReference type="ChEBI" id="CHEBI:15378"/>
        <dbReference type="ChEBI" id="CHEBI:29950"/>
        <dbReference type="ChEBI" id="CHEBI:57685"/>
        <dbReference type="ChEBI" id="CHEBI:64716"/>
        <dbReference type="ChEBI" id="CHEBI:140658"/>
        <dbReference type="EC" id="2.5.1.145"/>
    </reaction>
</comment>
<comment type="subcellular location">
    <subcellularLocation>
        <location evidence="7">Cell membrane</location>
        <topology evidence="7">Multi-pass membrane protein</topology>
    </subcellularLocation>
</comment>
<evidence type="ECO:0000256" key="3">
    <source>
        <dbReference type="ARBA" id="ARBA00022679"/>
    </source>
</evidence>
<evidence type="ECO:0000256" key="1">
    <source>
        <dbReference type="ARBA" id="ARBA00007150"/>
    </source>
</evidence>
<feature type="transmembrane region" description="Helical" evidence="7">
    <location>
        <begin position="51"/>
        <end position="73"/>
    </location>
</feature>
<dbReference type="UniPathway" id="UPA00664"/>
<dbReference type="GO" id="GO:0005886">
    <property type="term" value="C:plasma membrane"/>
    <property type="evidence" value="ECO:0007669"/>
    <property type="project" value="UniProtKB-SubCell"/>
</dbReference>